<organism evidence="6 7">
    <name type="scientific">Albula glossodonta</name>
    <name type="common">roundjaw bonefish</name>
    <dbReference type="NCBI Taxonomy" id="121402"/>
    <lineage>
        <taxon>Eukaryota</taxon>
        <taxon>Metazoa</taxon>
        <taxon>Chordata</taxon>
        <taxon>Craniata</taxon>
        <taxon>Vertebrata</taxon>
        <taxon>Euteleostomi</taxon>
        <taxon>Actinopterygii</taxon>
        <taxon>Neopterygii</taxon>
        <taxon>Teleostei</taxon>
        <taxon>Albuliformes</taxon>
        <taxon>Albulidae</taxon>
        <taxon>Albula</taxon>
    </lineage>
</organism>
<evidence type="ECO:0000256" key="1">
    <source>
        <dbReference type="ARBA" id="ARBA00004496"/>
    </source>
</evidence>
<dbReference type="PANTHER" id="PTHR35971:SF4">
    <property type="entry name" value="OBSCURIN"/>
    <property type="match status" value="1"/>
</dbReference>
<keyword evidence="4" id="KW-1015">Disulfide bond</keyword>
<evidence type="ECO:0000259" key="5">
    <source>
        <dbReference type="PROSITE" id="PS50835"/>
    </source>
</evidence>
<gene>
    <name evidence="6" type="ORF">JZ751_013996</name>
</gene>
<evidence type="ECO:0000256" key="4">
    <source>
        <dbReference type="ARBA" id="ARBA00023157"/>
    </source>
</evidence>
<dbReference type="InterPro" id="IPR007110">
    <property type="entry name" value="Ig-like_dom"/>
</dbReference>
<evidence type="ECO:0000256" key="2">
    <source>
        <dbReference type="ARBA" id="ARBA00022490"/>
    </source>
</evidence>
<dbReference type="PANTHER" id="PTHR35971">
    <property type="entry name" value="SI:DKEY-31G6.6"/>
    <property type="match status" value="1"/>
</dbReference>
<dbReference type="EMBL" id="JAFBMS010000226">
    <property type="protein sequence ID" value="KAG9332967.1"/>
    <property type="molecule type" value="Genomic_DNA"/>
</dbReference>
<sequence>MLILTPLISTPMRKIEIIKHLKDTEAEEAGIAMFTCELNYADVEVQWFLNRRALCHSAVNELKHTGRSHSLTLKQLPAADSVVTIQAGDARESAALRIKTKLPMFVKHLEDVVAEEKARACLHCEASCTGVSPIWRKDGVILAANDKYELQQFCRSISLIICTLSKQDAGEYTCQLGSALTRCKLTVK</sequence>
<protein>
    <recommendedName>
        <fullName evidence="5">Ig-like domain-containing protein</fullName>
    </recommendedName>
</protein>
<dbReference type="SMART" id="SM00409">
    <property type="entry name" value="IG"/>
    <property type="match status" value="2"/>
</dbReference>
<dbReference type="AlphaFoldDB" id="A0A8T2N8Y4"/>
<dbReference type="Proteomes" id="UP000824540">
    <property type="component" value="Unassembled WGS sequence"/>
</dbReference>
<evidence type="ECO:0000313" key="6">
    <source>
        <dbReference type="EMBL" id="KAG9332967.1"/>
    </source>
</evidence>
<dbReference type="OrthoDB" id="2570713at2759"/>
<proteinExistence type="predicted"/>
<name>A0A8T2N8Y4_9TELE</name>
<evidence type="ECO:0000313" key="7">
    <source>
        <dbReference type="Proteomes" id="UP000824540"/>
    </source>
</evidence>
<feature type="non-terminal residue" evidence="6">
    <location>
        <position position="188"/>
    </location>
</feature>
<comment type="caution">
    <text evidence="6">The sequence shown here is derived from an EMBL/GenBank/DDBJ whole genome shotgun (WGS) entry which is preliminary data.</text>
</comment>
<evidence type="ECO:0000256" key="3">
    <source>
        <dbReference type="ARBA" id="ARBA00022553"/>
    </source>
</evidence>
<dbReference type="InterPro" id="IPR013783">
    <property type="entry name" value="Ig-like_fold"/>
</dbReference>
<dbReference type="Gene3D" id="2.60.40.10">
    <property type="entry name" value="Immunoglobulins"/>
    <property type="match status" value="2"/>
</dbReference>
<dbReference type="InterPro" id="IPR036179">
    <property type="entry name" value="Ig-like_dom_sf"/>
</dbReference>
<comment type="subcellular location">
    <subcellularLocation>
        <location evidence="1">Cytoplasm</location>
    </subcellularLocation>
</comment>
<dbReference type="InterPro" id="IPR052385">
    <property type="entry name" value="Obscurin/Obscurin-like_Reg"/>
</dbReference>
<dbReference type="SUPFAM" id="SSF48726">
    <property type="entry name" value="Immunoglobulin"/>
    <property type="match status" value="2"/>
</dbReference>
<dbReference type="InterPro" id="IPR003599">
    <property type="entry name" value="Ig_sub"/>
</dbReference>
<reference evidence="6" key="1">
    <citation type="thesis" date="2021" institute="BYU ScholarsArchive" country="Provo, UT, USA">
        <title>Applications of and Algorithms for Genome Assembly and Genomic Analyses with an Emphasis on Marine Teleosts.</title>
        <authorList>
            <person name="Pickett B.D."/>
        </authorList>
    </citation>
    <scope>NUCLEOTIDE SEQUENCE</scope>
    <source>
        <strain evidence="6">HI-2016</strain>
    </source>
</reference>
<dbReference type="GO" id="GO:0005737">
    <property type="term" value="C:cytoplasm"/>
    <property type="evidence" value="ECO:0007669"/>
    <property type="project" value="UniProtKB-SubCell"/>
</dbReference>
<dbReference type="PROSITE" id="PS50835">
    <property type="entry name" value="IG_LIKE"/>
    <property type="match status" value="1"/>
</dbReference>
<keyword evidence="7" id="KW-1185">Reference proteome</keyword>
<feature type="domain" description="Ig-like" evidence="5">
    <location>
        <begin position="103"/>
        <end position="186"/>
    </location>
</feature>
<keyword evidence="3" id="KW-0597">Phosphoprotein</keyword>
<dbReference type="InterPro" id="IPR013098">
    <property type="entry name" value="Ig_I-set"/>
</dbReference>
<keyword evidence="2" id="KW-0963">Cytoplasm</keyword>
<dbReference type="Pfam" id="PF07679">
    <property type="entry name" value="I-set"/>
    <property type="match status" value="1"/>
</dbReference>
<accession>A0A8T2N8Y4</accession>